<dbReference type="PANTHER" id="PTHR47843">
    <property type="entry name" value="BTB DOMAIN-CONTAINING PROTEIN-RELATED"/>
    <property type="match status" value="1"/>
</dbReference>
<dbReference type="InterPro" id="IPR000210">
    <property type="entry name" value="BTB/POZ_dom"/>
</dbReference>
<keyword evidence="3" id="KW-1185">Reference proteome</keyword>
<dbReference type="InterPro" id="IPR011333">
    <property type="entry name" value="SKP1/BTB/POZ_sf"/>
</dbReference>
<dbReference type="SMART" id="SM00225">
    <property type="entry name" value="BTB"/>
    <property type="match status" value="1"/>
</dbReference>
<sequence>MAAKDLELRNASTVTLIVGQGNQGSDAAEDEASDHERIVSVNAASGIRAKAGATEAALTKFLVHENVICEASPVLKAAFQGNFAEAGNKTMTIKDLDVDMVDQFVKWLYRGKVLPVKPETKQAEQLCYLNMAHLVVVANMWLVEDLEDDVVDALVKCIHHHAMPPQWTVLDFVYANTCKLSYLRRWVVAWYTESGDREWYKRGTTRTQLAEKQEFVLDIAMASGRQLTHPKPKSFFQMTREERKAPVDMYSKSDPD</sequence>
<dbReference type="SUPFAM" id="SSF54695">
    <property type="entry name" value="POZ domain"/>
    <property type="match status" value="1"/>
</dbReference>
<evidence type="ECO:0000313" key="3">
    <source>
        <dbReference type="Proteomes" id="UP001161017"/>
    </source>
</evidence>
<evidence type="ECO:0000313" key="2">
    <source>
        <dbReference type="EMBL" id="MDI1492916.1"/>
    </source>
</evidence>
<name>A0AA43TVA5_9LECA</name>
<evidence type="ECO:0000259" key="1">
    <source>
        <dbReference type="PROSITE" id="PS50097"/>
    </source>
</evidence>
<proteinExistence type="predicted"/>
<dbReference type="EMBL" id="JAPUFD010000022">
    <property type="protein sequence ID" value="MDI1492916.1"/>
    <property type="molecule type" value="Genomic_DNA"/>
</dbReference>
<dbReference type="PANTHER" id="PTHR47843:SF2">
    <property type="entry name" value="BTB DOMAIN-CONTAINING PROTEIN"/>
    <property type="match status" value="1"/>
</dbReference>
<gene>
    <name evidence="2" type="ORF">OHK93_004699</name>
</gene>
<accession>A0AA43TVA5</accession>
<dbReference type="Gene3D" id="3.30.710.10">
    <property type="entry name" value="Potassium Channel Kv1.1, Chain A"/>
    <property type="match status" value="1"/>
</dbReference>
<organism evidence="2 3">
    <name type="scientific">Ramalina farinacea</name>
    <dbReference type="NCBI Taxonomy" id="258253"/>
    <lineage>
        <taxon>Eukaryota</taxon>
        <taxon>Fungi</taxon>
        <taxon>Dikarya</taxon>
        <taxon>Ascomycota</taxon>
        <taxon>Pezizomycotina</taxon>
        <taxon>Lecanoromycetes</taxon>
        <taxon>OSLEUM clade</taxon>
        <taxon>Lecanoromycetidae</taxon>
        <taxon>Lecanorales</taxon>
        <taxon>Lecanorineae</taxon>
        <taxon>Ramalinaceae</taxon>
        <taxon>Ramalina</taxon>
    </lineage>
</organism>
<dbReference type="Proteomes" id="UP001161017">
    <property type="component" value="Unassembled WGS sequence"/>
</dbReference>
<reference evidence="2" key="1">
    <citation type="journal article" date="2023" name="Genome Biol. Evol.">
        <title>First Whole Genome Sequence and Flow Cytometry Genome Size Data for the Lichen-Forming Fungus Ramalina farinacea (Ascomycota).</title>
        <authorList>
            <person name="Llewellyn T."/>
            <person name="Mian S."/>
            <person name="Hill R."/>
            <person name="Leitch I.J."/>
            <person name="Gaya E."/>
        </authorList>
    </citation>
    <scope>NUCLEOTIDE SEQUENCE</scope>
    <source>
        <strain evidence="2">LIQ254RAFAR</strain>
    </source>
</reference>
<protein>
    <recommendedName>
        <fullName evidence="1">BTB domain-containing protein</fullName>
    </recommendedName>
</protein>
<dbReference type="PROSITE" id="PS50097">
    <property type="entry name" value="BTB"/>
    <property type="match status" value="1"/>
</dbReference>
<feature type="domain" description="BTB" evidence="1">
    <location>
        <begin position="61"/>
        <end position="117"/>
    </location>
</feature>
<comment type="caution">
    <text evidence="2">The sequence shown here is derived from an EMBL/GenBank/DDBJ whole genome shotgun (WGS) entry which is preliminary data.</text>
</comment>
<dbReference type="AlphaFoldDB" id="A0AA43TVA5"/>
<dbReference type="Pfam" id="PF00651">
    <property type="entry name" value="BTB"/>
    <property type="match status" value="1"/>
</dbReference>